<proteinExistence type="predicted"/>
<sequence>MESVTLSNEQFQQLLQTLTVTQPRAGSNSITGNFTTCTSRFSASADSDVKAFVDAIQVFKDCAQITDVNALKGLPMLLDGFAATWFQGVKAILQTWQEAISLLKTTFGPCTPPYRIFKELFKLEHKPNVKTDIFVCKCRTILAQLRSDKLDEETQLDMVYGLLNVKIRKHLPRDKMTTFGDLLAKSRLVEETTENLMQ</sequence>
<keyword evidence="2" id="KW-1185">Reference proteome</keyword>
<organism evidence="1 2">
    <name type="scientific">Hypothenemus hampei</name>
    <name type="common">Coffee berry borer</name>
    <dbReference type="NCBI Taxonomy" id="57062"/>
    <lineage>
        <taxon>Eukaryota</taxon>
        <taxon>Metazoa</taxon>
        <taxon>Ecdysozoa</taxon>
        <taxon>Arthropoda</taxon>
        <taxon>Hexapoda</taxon>
        <taxon>Insecta</taxon>
        <taxon>Pterygota</taxon>
        <taxon>Neoptera</taxon>
        <taxon>Endopterygota</taxon>
        <taxon>Coleoptera</taxon>
        <taxon>Polyphaga</taxon>
        <taxon>Cucujiformia</taxon>
        <taxon>Curculionidae</taxon>
        <taxon>Scolytinae</taxon>
        <taxon>Hypothenemus</taxon>
    </lineage>
</organism>
<comment type="caution">
    <text evidence="1">The sequence shown here is derived from an EMBL/GenBank/DDBJ whole genome shotgun (WGS) entry which is preliminary data.</text>
</comment>
<evidence type="ECO:0000313" key="2">
    <source>
        <dbReference type="Proteomes" id="UP001566132"/>
    </source>
</evidence>
<dbReference type="EMBL" id="JBDJPC010000011">
    <property type="protein sequence ID" value="KAL1489747.1"/>
    <property type="molecule type" value="Genomic_DNA"/>
</dbReference>
<name>A0ABD1E4Z3_HYPHA</name>
<dbReference type="AlphaFoldDB" id="A0ABD1E4Z3"/>
<accession>A0ABD1E4Z3</accession>
<protein>
    <submittedName>
        <fullName evidence="1">Uncharacterized protein</fullName>
    </submittedName>
</protein>
<evidence type="ECO:0000313" key="1">
    <source>
        <dbReference type="EMBL" id="KAL1489747.1"/>
    </source>
</evidence>
<dbReference type="Proteomes" id="UP001566132">
    <property type="component" value="Unassembled WGS sequence"/>
</dbReference>
<reference evidence="1 2" key="1">
    <citation type="submission" date="2024-05" db="EMBL/GenBank/DDBJ databases">
        <title>Genetic variation in Jamaican populations of the coffee berry borer (Hypothenemus hampei).</title>
        <authorList>
            <person name="Errbii M."/>
            <person name="Myrie A."/>
        </authorList>
    </citation>
    <scope>NUCLEOTIDE SEQUENCE [LARGE SCALE GENOMIC DNA]</scope>
    <source>
        <strain evidence="1">JA-Hopewell-2020-01-JO</strain>
        <tissue evidence="1">Whole body</tissue>
    </source>
</reference>
<gene>
    <name evidence="1" type="ORF">ABEB36_013682</name>
</gene>